<dbReference type="NCBIfam" id="NF004783">
    <property type="entry name" value="PRK06129.1"/>
    <property type="match status" value="1"/>
</dbReference>
<dbReference type="SUPFAM" id="SSF48179">
    <property type="entry name" value="6-phosphogluconate dehydrogenase C-terminal domain-like"/>
    <property type="match status" value="1"/>
</dbReference>
<dbReference type="InterPro" id="IPR006176">
    <property type="entry name" value="3-OHacyl-CoA_DH_NAD-bd"/>
</dbReference>
<dbReference type="InterPro" id="IPR008927">
    <property type="entry name" value="6-PGluconate_DH-like_C_sf"/>
</dbReference>
<dbReference type="EMBL" id="FRBR01000011">
    <property type="protein sequence ID" value="SHM19615.1"/>
    <property type="molecule type" value="Genomic_DNA"/>
</dbReference>
<dbReference type="PROSITE" id="PS51257">
    <property type="entry name" value="PROKAR_LIPOPROTEIN"/>
    <property type="match status" value="1"/>
</dbReference>
<dbReference type="GO" id="GO:0070403">
    <property type="term" value="F:NAD+ binding"/>
    <property type="evidence" value="ECO:0007669"/>
    <property type="project" value="InterPro"/>
</dbReference>
<dbReference type="Pfam" id="PF00725">
    <property type="entry name" value="3HCDH"/>
    <property type="match status" value="1"/>
</dbReference>
<dbReference type="Gene3D" id="3.40.50.720">
    <property type="entry name" value="NAD(P)-binding Rossmann-like Domain"/>
    <property type="match status" value="1"/>
</dbReference>
<sequence length="316" mass="34062">MKQATKTAIIGSGLIGCAWAVAFARGGCTVALYDQNTAAAGQAKDTLTNLASELEEADMLNGQTAHDIVQRVGIANTLESALSGAAHVQENVPEKLDIKQQVFAQLDATAPPDAILASSTSALLPSAFTEHLTGRHRCLVAHPINPPSLIPAVEIVPAPWTEPEAVERCAALMERIGQKPIRMTREIDGFIMNRLQGALLQEAFRLVADGIASPKDVDTGLRDGLAPRWALLGPFETIDLNAPGGVRDYVARYGAMFETIAAGQRETRDWTGDTLDRIEQSCRAMLPLDRIPQAQAERDSRLVALMKHLGQRKTNT</sequence>
<evidence type="ECO:0000259" key="5">
    <source>
        <dbReference type="Pfam" id="PF02737"/>
    </source>
</evidence>
<dbReference type="InterPro" id="IPR036291">
    <property type="entry name" value="NAD(P)-bd_dom_sf"/>
</dbReference>
<feature type="signal peptide" evidence="3">
    <location>
        <begin position="1"/>
        <end position="24"/>
    </location>
</feature>
<protein>
    <submittedName>
        <fullName evidence="6">3-hydroxyacyl-CoA dehydrogenase</fullName>
    </submittedName>
</protein>
<evidence type="ECO:0000256" key="3">
    <source>
        <dbReference type="SAM" id="SignalP"/>
    </source>
</evidence>
<dbReference type="InterPro" id="IPR006108">
    <property type="entry name" value="3HC_DH_C"/>
</dbReference>
<dbReference type="InterPro" id="IPR006180">
    <property type="entry name" value="3-OHacyl-CoA_DH_CS"/>
</dbReference>
<dbReference type="PANTHER" id="PTHR48075:SF1">
    <property type="entry name" value="LAMBDA-CRYSTALLIN HOMOLOG"/>
    <property type="match status" value="1"/>
</dbReference>
<organism evidence="6 7">
    <name type="scientific">Roseovarius pacificus</name>
    <dbReference type="NCBI Taxonomy" id="337701"/>
    <lineage>
        <taxon>Bacteria</taxon>
        <taxon>Pseudomonadati</taxon>
        <taxon>Pseudomonadota</taxon>
        <taxon>Alphaproteobacteria</taxon>
        <taxon>Rhodobacterales</taxon>
        <taxon>Roseobacteraceae</taxon>
        <taxon>Roseovarius</taxon>
    </lineage>
</organism>
<keyword evidence="2" id="KW-0560">Oxidoreductase</keyword>
<dbReference type="PANTHER" id="PTHR48075">
    <property type="entry name" value="3-HYDROXYACYL-COA DEHYDROGENASE FAMILY PROTEIN"/>
    <property type="match status" value="1"/>
</dbReference>
<dbReference type="Proteomes" id="UP000183974">
    <property type="component" value="Unassembled WGS sequence"/>
</dbReference>
<dbReference type="PROSITE" id="PS00067">
    <property type="entry name" value="3HCDH"/>
    <property type="match status" value="1"/>
</dbReference>
<evidence type="ECO:0000313" key="7">
    <source>
        <dbReference type="Proteomes" id="UP000183974"/>
    </source>
</evidence>
<name>A0A1M7GTX5_9RHOB</name>
<evidence type="ECO:0000256" key="2">
    <source>
        <dbReference type="ARBA" id="ARBA00023002"/>
    </source>
</evidence>
<gene>
    <name evidence="6" type="ORF">SAMN05444398_11182</name>
</gene>
<dbReference type="InterPro" id="IPR013328">
    <property type="entry name" value="6PGD_dom2"/>
</dbReference>
<keyword evidence="7" id="KW-1185">Reference proteome</keyword>
<dbReference type="Pfam" id="PF02737">
    <property type="entry name" value="3HCDH_N"/>
    <property type="match status" value="1"/>
</dbReference>
<dbReference type="Gene3D" id="1.10.1040.10">
    <property type="entry name" value="N-(1-d-carboxylethyl)-l-norvaline Dehydrogenase, domain 2"/>
    <property type="match status" value="1"/>
</dbReference>
<evidence type="ECO:0000313" key="6">
    <source>
        <dbReference type="EMBL" id="SHM19615.1"/>
    </source>
</evidence>
<evidence type="ECO:0000256" key="1">
    <source>
        <dbReference type="ARBA" id="ARBA00009463"/>
    </source>
</evidence>
<dbReference type="AlphaFoldDB" id="A0A1M7GTX5"/>
<proteinExistence type="inferred from homology"/>
<dbReference type="SUPFAM" id="SSF51735">
    <property type="entry name" value="NAD(P)-binding Rossmann-fold domains"/>
    <property type="match status" value="1"/>
</dbReference>
<accession>A0A1M7GTX5</accession>
<feature type="domain" description="3-hydroxyacyl-CoA dehydrogenase C-terminal" evidence="4">
    <location>
        <begin position="189"/>
        <end position="251"/>
    </location>
</feature>
<dbReference type="RefSeq" id="WP_073035966.1">
    <property type="nucleotide sequence ID" value="NZ_BMLR01000012.1"/>
</dbReference>
<keyword evidence="3" id="KW-0732">Signal</keyword>
<evidence type="ECO:0000259" key="4">
    <source>
        <dbReference type="Pfam" id="PF00725"/>
    </source>
</evidence>
<feature type="chain" id="PRO_5012816652" evidence="3">
    <location>
        <begin position="25"/>
        <end position="316"/>
    </location>
</feature>
<dbReference type="GO" id="GO:0006631">
    <property type="term" value="P:fatty acid metabolic process"/>
    <property type="evidence" value="ECO:0007669"/>
    <property type="project" value="InterPro"/>
</dbReference>
<feature type="domain" description="3-hydroxyacyl-CoA dehydrogenase NAD binding" evidence="5">
    <location>
        <begin position="7"/>
        <end position="185"/>
    </location>
</feature>
<reference evidence="6 7" key="1">
    <citation type="submission" date="2016-11" db="EMBL/GenBank/DDBJ databases">
        <authorList>
            <person name="Jaros S."/>
            <person name="Januszkiewicz K."/>
            <person name="Wedrychowicz H."/>
        </authorList>
    </citation>
    <scope>NUCLEOTIDE SEQUENCE [LARGE SCALE GENOMIC DNA]</scope>
    <source>
        <strain evidence="6 7">DSM 29589</strain>
    </source>
</reference>
<dbReference type="GO" id="GO:0050104">
    <property type="term" value="F:L-gulonate 3-dehydrogenase activity"/>
    <property type="evidence" value="ECO:0007669"/>
    <property type="project" value="TreeGrafter"/>
</dbReference>
<comment type="similarity">
    <text evidence="1">Belongs to the 3-hydroxyacyl-CoA dehydrogenase family.</text>
</comment>
<dbReference type="OrthoDB" id="9803287at2"/>
<dbReference type="STRING" id="337701.SAMN05444398_11182"/>